<name>A0A814KMZ5_9BILA</name>
<gene>
    <name evidence="4" type="ORF">OXX778_LOCUS18991</name>
</gene>
<dbReference type="PANTHER" id="PTHR31019:SF1">
    <property type="entry name" value="SMALL INTEGRAL MEMBRANE PROTEIN 14"/>
    <property type="match status" value="1"/>
</dbReference>
<dbReference type="Proteomes" id="UP000663879">
    <property type="component" value="Unassembled WGS sequence"/>
</dbReference>
<evidence type="ECO:0000313" key="4">
    <source>
        <dbReference type="EMBL" id="CAF1054599.1"/>
    </source>
</evidence>
<dbReference type="OrthoDB" id="10054061at2759"/>
<dbReference type="AlphaFoldDB" id="A0A814KMZ5"/>
<evidence type="ECO:0000256" key="1">
    <source>
        <dbReference type="ARBA" id="ARBA00017902"/>
    </source>
</evidence>
<dbReference type="EMBL" id="CAJNOC010005521">
    <property type="protein sequence ID" value="CAF1054599.1"/>
    <property type="molecule type" value="Genomic_DNA"/>
</dbReference>
<feature type="transmembrane region" description="Helical" evidence="3">
    <location>
        <begin position="67"/>
        <end position="86"/>
    </location>
</feature>
<dbReference type="Pfam" id="PF11027">
    <property type="entry name" value="DUF2615"/>
    <property type="match status" value="1"/>
</dbReference>
<sequence length="125" mass="14425">MSGDNYDFCEYVYNPLMRQYQAMIRLMQMLGDGNSQSECNDIQCFTNPNDLTNPMTSLNNVNSNTSFTTYLPMLIVWGLFLFVLFLSRPNSMRNSESNNLRKSNINRNFNPNHRGQDDDDNSAIS</sequence>
<proteinExistence type="predicted"/>
<dbReference type="InterPro" id="IPR020309">
    <property type="entry name" value="Smim-14"/>
</dbReference>
<organism evidence="4 5">
    <name type="scientific">Brachionus calyciflorus</name>
    <dbReference type="NCBI Taxonomy" id="104777"/>
    <lineage>
        <taxon>Eukaryota</taxon>
        <taxon>Metazoa</taxon>
        <taxon>Spiralia</taxon>
        <taxon>Gnathifera</taxon>
        <taxon>Rotifera</taxon>
        <taxon>Eurotatoria</taxon>
        <taxon>Monogononta</taxon>
        <taxon>Pseudotrocha</taxon>
        <taxon>Ploima</taxon>
        <taxon>Brachionidae</taxon>
        <taxon>Brachionus</taxon>
    </lineage>
</organism>
<keyword evidence="3" id="KW-0472">Membrane</keyword>
<protein>
    <recommendedName>
        <fullName evidence="1">Small integral membrane protein 14</fullName>
    </recommendedName>
</protein>
<reference evidence="4" key="1">
    <citation type="submission" date="2021-02" db="EMBL/GenBank/DDBJ databases">
        <authorList>
            <person name="Nowell W R."/>
        </authorList>
    </citation>
    <scope>NUCLEOTIDE SEQUENCE</scope>
    <source>
        <strain evidence="4">Ploen Becks lab</strain>
    </source>
</reference>
<feature type="compositionally biased region" description="Polar residues" evidence="2">
    <location>
        <begin position="92"/>
        <end position="113"/>
    </location>
</feature>
<evidence type="ECO:0000256" key="2">
    <source>
        <dbReference type="SAM" id="MobiDB-lite"/>
    </source>
</evidence>
<comment type="caution">
    <text evidence="4">The sequence shown here is derived from an EMBL/GenBank/DDBJ whole genome shotgun (WGS) entry which is preliminary data.</text>
</comment>
<feature type="region of interest" description="Disordered" evidence="2">
    <location>
        <begin position="92"/>
        <end position="125"/>
    </location>
</feature>
<evidence type="ECO:0000256" key="3">
    <source>
        <dbReference type="SAM" id="Phobius"/>
    </source>
</evidence>
<dbReference type="PANTHER" id="PTHR31019">
    <property type="entry name" value="SMALL INTEGRAL MEMBRANE PROTEIN 14"/>
    <property type="match status" value="1"/>
</dbReference>
<keyword evidence="5" id="KW-1185">Reference proteome</keyword>
<accession>A0A814KMZ5</accession>
<evidence type="ECO:0000313" key="5">
    <source>
        <dbReference type="Proteomes" id="UP000663879"/>
    </source>
</evidence>
<keyword evidence="3" id="KW-0812">Transmembrane</keyword>
<dbReference type="GO" id="GO:0005783">
    <property type="term" value="C:endoplasmic reticulum"/>
    <property type="evidence" value="ECO:0007669"/>
    <property type="project" value="TreeGrafter"/>
</dbReference>
<keyword evidence="3" id="KW-1133">Transmembrane helix</keyword>